<feature type="compositionally biased region" description="Low complexity" evidence="3">
    <location>
        <begin position="18"/>
        <end position="43"/>
    </location>
</feature>
<dbReference type="InterPro" id="IPR000504">
    <property type="entry name" value="RRM_dom"/>
</dbReference>
<dbReference type="SUPFAM" id="SSF54928">
    <property type="entry name" value="RNA-binding domain, RBD"/>
    <property type="match status" value="1"/>
</dbReference>
<keyword evidence="1 2" id="KW-0694">RNA-binding</keyword>
<dbReference type="Proteomes" id="UP000681720">
    <property type="component" value="Unassembled WGS sequence"/>
</dbReference>
<sequence>MNMRDLSPSPPPLQPYFRSDSSRSSRIRGSSPSLPRSYPSSSSKHNSNILATTGNLNSPSALAAAYDLIAKGCQQAIDPNGFVIYAFGLPHDCDENDLEELFRRYGDVYRVYIVRNYTTGESKGYSFVTMRNYDEACHAVDRLDGTTFKGRTIQV</sequence>
<organism evidence="5 8">
    <name type="scientific">Rotaria magnacalcarata</name>
    <dbReference type="NCBI Taxonomy" id="392030"/>
    <lineage>
        <taxon>Eukaryota</taxon>
        <taxon>Metazoa</taxon>
        <taxon>Spiralia</taxon>
        <taxon>Gnathifera</taxon>
        <taxon>Rotifera</taxon>
        <taxon>Eurotatoria</taxon>
        <taxon>Bdelloidea</taxon>
        <taxon>Philodinida</taxon>
        <taxon>Philodinidae</taxon>
        <taxon>Rotaria</taxon>
    </lineage>
</organism>
<dbReference type="GO" id="GO:0003723">
    <property type="term" value="F:RNA binding"/>
    <property type="evidence" value="ECO:0007669"/>
    <property type="project" value="UniProtKB-UniRule"/>
</dbReference>
<dbReference type="InterPro" id="IPR035979">
    <property type="entry name" value="RBD_domain_sf"/>
</dbReference>
<evidence type="ECO:0000256" key="1">
    <source>
        <dbReference type="ARBA" id="ARBA00022884"/>
    </source>
</evidence>
<dbReference type="PANTHER" id="PTHR48027">
    <property type="entry name" value="HETEROGENEOUS NUCLEAR RIBONUCLEOPROTEIN 87F-RELATED"/>
    <property type="match status" value="1"/>
</dbReference>
<accession>A0A8S3FW88</accession>
<evidence type="ECO:0000256" key="3">
    <source>
        <dbReference type="SAM" id="MobiDB-lite"/>
    </source>
</evidence>
<comment type="caution">
    <text evidence="5">The sequence shown here is derived from an EMBL/GenBank/DDBJ whole genome shotgun (WGS) entry which is preliminary data.</text>
</comment>
<evidence type="ECO:0000256" key="2">
    <source>
        <dbReference type="PROSITE-ProRule" id="PRU00176"/>
    </source>
</evidence>
<dbReference type="AlphaFoldDB" id="A0A8S3FW88"/>
<dbReference type="InterPro" id="IPR052462">
    <property type="entry name" value="SLIRP/GR-RBP-like"/>
</dbReference>
<gene>
    <name evidence="5" type="ORF">BYL167_LOCUS70195</name>
    <name evidence="7" type="ORF">GIL414_LOCUS80560</name>
    <name evidence="6" type="ORF">SMN809_LOCUS78783</name>
</gene>
<dbReference type="EMBL" id="CAJOBI010340776">
    <property type="protein sequence ID" value="CAF5212480.1"/>
    <property type="molecule type" value="Genomic_DNA"/>
</dbReference>
<dbReference type="EMBL" id="CAJOBJ010355164">
    <property type="protein sequence ID" value="CAF5213224.1"/>
    <property type="molecule type" value="Genomic_DNA"/>
</dbReference>
<evidence type="ECO:0000313" key="8">
    <source>
        <dbReference type="Proteomes" id="UP000681967"/>
    </source>
</evidence>
<proteinExistence type="predicted"/>
<evidence type="ECO:0000313" key="7">
    <source>
        <dbReference type="EMBL" id="CAF5213224.1"/>
    </source>
</evidence>
<name>A0A8S3FW88_9BILA</name>
<dbReference type="EMBL" id="CAJOBH010252198">
    <property type="protein sequence ID" value="CAF5141155.1"/>
    <property type="molecule type" value="Genomic_DNA"/>
</dbReference>
<evidence type="ECO:0000313" key="6">
    <source>
        <dbReference type="EMBL" id="CAF5212480.1"/>
    </source>
</evidence>
<dbReference type="Pfam" id="PF00076">
    <property type="entry name" value="RRM_1"/>
    <property type="match status" value="1"/>
</dbReference>
<evidence type="ECO:0000259" key="4">
    <source>
        <dbReference type="PROSITE" id="PS50102"/>
    </source>
</evidence>
<feature type="non-terminal residue" evidence="5">
    <location>
        <position position="1"/>
    </location>
</feature>
<dbReference type="Proteomes" id="UP000676336">
    <property type="component" value="Unassembled WGS sequence"/>
</dbReference>
<dbReference type="SMART" id="SM00360">
    <property type="entry name" value="RRM"/>
    <property type="match status" value="1"/>
</dbReference>
<feature type="domain" description="RRM" evidence="4">
    <location>
        <begin position="82"/>
        <end position="155"/>
    </location>
</feature>
<evidence type="ECO:0000313" key="5">
    <source>
        <dbReference type="EMBL" id="CAF5141155.1"/>
    </source>
</evidence>
<dbReference type="Proteomes" id="UP000681967">
    <property type="component" value="Unassembled WGS sequence"/>
</dbReference>
<dbReference type="InterPro" id="IPR012677">
    <property type="entry name" value="Nucleotide-bd_a/b_plait_sf"/>
</dbReference>
<feature type="region of interest" description="Disordered" evidence="3">
    <location>
        <begin position="1"/>
        <end position="51"/>
    </location>
</feature>
<dbReference type="Gene3D" id="3.30.70.330">
    <property type="match status" value="1"/>
</dbReference>
<reference evidence="5" key="1">
    <citation type="submission" date="2021-02" db="EMBL/GenBank/DDBJ databases">
        <authorList>
            <person name="Nowell W R."/>
        </authorList>
    </citation>
    <scope>NUCLEOTIDE SEQUENCE</scope>
</reference>
<dbReference type="PROSITE" id="PS50102">
    <property type="entry name" value="RRM"/>
    <property type="match status" value="1"/>
</dbReference>
<protein>
    <recommendedName>
        <fullName evidence="4">RRM domain-containing protein</fullName>
    </recommendedName>
</protein>